<evidence type="ECO:0000313" key="2">
    <source>
        <dbReference type="Proteomes" id="UP000805193"/>
    </source>
</evidence>
<accession>A0AC60QK12</accession>
<organism evidence="1 2">
    <name type="scientific">Ixodes persulcatus</name>
    <name type="common">Taiga tick</name>
    <dbReference type="NCBI Taxonomy" id="34615"/>
    <lineage>
        <taxon>Eukaryota</taxon>
        <taxon>Metazoa</taxon>
        <taxon>Ecdysozoa</taxon>
        <taxon>Arthropoda</taxon>
        <taxon>Chelicerata</taxon>
        <taxon>Arachnida</taxon>
        <taxon>Acari</taxon>
        <taxon>Parasitiformes</taxon>
        <taxon>Ixodida</taxon>
        <taxon>Ixodoidea</taxon>
        <taxon>Ixodidae</taxon>
        <taxon>Ixodinae</taxon>
        <taxon>Ixodes</taxon>
    </lineage>
</organism>
<protein>
    <submittedName>
        <fullName evidence="1">Uncharacterized protein</fullName>
    </submittedName>
</protein>
<reference evidence="1 2" key="1">
    <citation type="journal article" date="2020" name="Cell">
        <title>Large-Scale Comparative Analyses of Tick Genomes Elucidate Their Genetic Diversity and Vector Capacities.</title>
        <authorList>
            <consortium name="Tick Genome and Microbiome Consortium (TIGMIC)"/>
            <person name="Jia N."/>
            <person name="Wang J."/>
            <person name="Shi W."/>
            <person name="Du L."/>
            <person name="Sun Y."/>
            <person name="Zhan W."/>
            <person name="Jiang J.F."/>
            <person name="Wang Q."/>
            <person name="Zhang B."/>
            <person name="Ji P."/>
            <person name="Bell-Sakyi L."/>
            <person name="Cui X.M."/>
            <person name="Yuan T.T."/>
            <person name="Jiang B.G."/>
            <person name="Yang W.F."/>
            <person name="Lam T.T."/>
            <person name="Chang Q.C."/>
            <person name="Ding S.J."/>
            <person name="Wang X.J."/>
            <person name="Zhu J.G."/>
            <person name="Ruan X.D."/>
            <person name="Zhao L."/>
            <person name="Wei J.T."/>
            <person name="Ye R.Z."/>
            <person name="Que T.C."/>
            <person name="Du C.H."/>
            <person name="Zhou Y.H."/>
            <person name="Cheng J.X."/>
            <person name="Dai P.F."/>
            <person name="Guo W.B."/>
            <person name="Han X.H."/>
            <person name="Huang E.J."/>
            <person name="Li L.F."/>
            <person name="Wei W."/>
            <person name="Gao Y.C."/>
            <person name="Liu J.Z."/>
            <person name="Shao H.Z."/>
            <person name="Wang X."/>
            <person name="Wang C.C."/>
            <person name="Yang T.C."/>
            <person name="Huo Q.B."/>
            <person name="Li W."/>
            <person name="Chen H.Y."/>
            <person name="Chen S.E."/>
            <person name="Zhou L.G."/>
            <person name="Ni X.B."/>
            <person name="Tian J.H."/>
            <person name="Sheng Y."/>
            <person name="Liu T."/>
            <person name="Pan Y.S."/>
            <person name="Xia L.Y."/>
            <person name="Li J."/>
            <person name="Zhao F."/>
            <person name="Cao W.C."/>
        </authorList>
    </citation>
    <scope>NUCLEOTIDE SEQUENCE [LARGE SCALE GENOMIC DNA]</scope>
    <source>
        <strain evidence="1">Iper-2018</strain>
    </source>
</reference>
<comment type="caution">
    <text evidence="1">The sequence shown here is derived from an EMBL/GenBank/DDBJ whole genome shotgun (WGS) entry which is preliminary data.</text>
</comment>
<name>A0AC60QK12_IXOPE</name>
<gene>
    <name evidence="1" type="ORF">HPB47_018697</name>
</gene>
<proteinExistence type="predicted"/>
<sequence length="670" mass="72730">MSASNSPAVMCSLLRTDIFFRAVERGDSVLLDKLARLGGATGYVLQDSSDGTTLLHLAAGLDPSPTEYIRGLLDHGADPNAATADGVTALHVAAACGNQASLLTLLEAGGDPRLHDGNGNDVFDLLLDSGHLECLLRVRPFFGLPVSPPDSDAEESAKGRSARSSSAVSTPALSPASDAAPSSKGMKRRSDSLEPSPVTNCPDSDVCDAAGVDHDGGHFEDSPTVTLSPDCSDVSSDTESLLNTAYVFPHPYMSPAYTEAPRRRRRHRVQATDDEADSMDSSSAGGGYDSATSSASSNVPPELLRLSNSELRERLLAYREDGGPVTDFNRSLNLHKLAHIEMGREARIRLCEPFFVQPDSTFASDPNSDFCEVVHEDPDNGLALKETHHPSSDAEVLTSGRSSPDGPIVPVDMQKLANDQVFERLKQLGDDPGPVTDATRQVYLRRLARVTSERSLKTSRDVLPPDVHFLVANVAKALDAYEALEREMVLDFETPRPEGHWREGNSKTSFNYLLLDSRVTRNLPVRARGLPLAEQVSDFVRGVFYVGKGKRSRPFSHLHDALVVWNGTAKAWQTAGDKTRKILQIWEAGCGVVSLHVFQNVLPAEAYTREACIIEALTKRRLTNAKKGDCYGVVGSWSEKARKKLGAFLVFKAFQIFLSEGERRLGPLDL</sequence>
<dbReference type="EMBL" id="JABSTQ010007949">
    <property type="protein sequence ID" value="KAG0435059.1"/>
    <property type="molecule type" value="Genomic_DNA"/>
</dbReference>
<keyword evidence="2" id="KW-1185">Reference proteome</keyword>
<evidence type="ECO:0000313" key="1">
    <source>
        <dbReference type="EMBL" id="KAG0435059.1"/>
    </source>
</evidence>
<dbReference type="Proteomes" id="UP000805193">
    <property type="component" value="Unassembled WGS sequence"/>
</dbReference>